<gene>
    <name evidence="2" type="ORF">LLUT_LOCUS30910</name>
</gene>
<organism evidence="2 3">
    <name type="scientific">Lupinus luteus</name>
    <name type="common">European yellow lupine</name>
    <dbReference type="NCBI Taxonomy" id="3873"/>
    <lineage>
        <taxon>Eukaryota</taxon>
        <taxon>Viridiplantae</taxon>
        <taxon>Streptophyta</taxon>
        <taxon>Embryophyta</taxon>
        <taxon>Tracheophyta</taxon>
        <taxon>Spermatophyta</taxon>
        <taxon>Magnoliopsida</taxon>
        <taxon>eudicotyledons</taxon>
        <taxon>Gunneridae</taxon>
        <taxon>Pentapetalae</taxon>
        <taxon>rosids</taxon>
        <taxon>fabids</taxon>
        <taxon>Fabales</taxon>
        <taxon>Fabaceae</taxon>
        <taxon>Papilionoideae</taxon>
        <taxon>50 kb inversion clade</taxon>
        <taxon>genistoids sensu lato</taxon>
        <taxon>core genistoids</taxon>
        <taxon>Genisteae</taxon>
        <taxon>Lupinus</taxon>
    </lineage>
</organism>
<name>A0AAV1Y7R3_LUPLU</name>
<dbReference type="Proteomes" id="UP001497480">
    <property type="component" value="Unassembled WGS sequence"/>
</dbReference>
<accession>A0AAV1Y7R3</accession>
<dbReference type="InterPro" id="IPR039933">
    <property type="entry name" value="XRI1"/>
</dbReference>
<dbReference type="PANTHER" id="PTHR33385">
    <property type="entry name" value="PROTEIN XRI1"/>
    <property type="match status" value="1"/>
</dbReference>
<dbReference type="GO" id="GO:0007140">
    <property type="term" value="P:male meiotic nuclear division"/>
    <property type="evidence" value="ECO:0007669"/>
    <property type="project" value="InterPro"/>
</dbReference>
<feature type="compositionally biased region" description="Low complexity" evidence="1">
    <location>
        <begin position="117"/>
        <end position="128"/>
    </location>
</feature>
<proteinExistence type="predicted"/>
<feature type="region of interest" description="Disordered" evidence="1">
    <location>
        <begin position="110"/>
        <end position="130"/>
    </location>
</feature>
<evidence type="ECO:0000256" key="1">
    <source>
        <dbReference type="SAM" id="MobiDB-lite"/>
    </source>
</evidence>
<dbReference type="GO" id="GO:0007143">
    <property type="term" value="P:female meiotic nuclear division"/>
    <property type="evidence" value="ECO:0007669"/>
    <property type="project" value="InterPro"/>
</dbReference>
<evidence type="ECO:0008006" key="4">
    <source>
        <dbReference type="Google" id="ProtNLM"/>
    </source>
</evidence>
<reference evidence="2 3" key="1">
    <citation type="submission" date="2024-03" db="EMBL/GenBank/DDBJ databases">
        <authorList>
            <person name="Martinez-Hernandez J."/>
        </authorList>
    </citation>
    <scope>NUCLEOTIDE SEQUENCE [LARGE SCALE GENOMIC DNA]</scope>
</reference>
<comment type="caution">
    <text evidence="2">The sequence shown here is derived from an EMBL/GenBank/DDBJ whole genome shotgun (WGS) entry which is preliminary data.</text>
</comment>
<dbReference type="EMBL" id="CAXHTB010000022">
    <property type="protein sequence ID" value="CAL0329850.1"/>
    <property type="molecule type" value="Genomic_DNA"/>
</dbReference>
<evidence type="ECO:0000313" key="3">
    <source>
        <dbReference type="Proteomes" id="UP001497480"/>
    </source>
</evidence>
<sequence length="250" mass="27895">MDGSAISFSPQEYSDFSTGYLDDALIQFTSKRRCLMPCTDGQQSKSNSIDDFEKSSWNFKFNPIWLQQPVGNLYCMNHIERNFGLSEENISKWRSFMSEESNILIAETETPEGTTNSISESPTSHSSSYTKPVTCKNTEVNFLCRDRTVTPAGIGDEMRKKKVITRTTRVVYPFAMVKPGGTEGDLTLNDINERIMMPPTRAVRHPVGDFACQPCVSVQGPGLSGKAVMTLTRIHTLGRRGTITIIRTKG</sequence>
<dbReference type="PANTHER" id="PTHR33385:SF18">
    <property type="entry name" value="XRI1-LIKE PROTEIN"/>
    <property type="match status" value="1"/>
</dbReference>
<dbReference type="AlphaFoldDB" id="A0AAV1Y7R3"/>
<protein>
    <recommendedName>
        <fullName evidence="4">Protein XRI1</fullName>
    </recommendedName>
</protein>
<evidence type="ECO:0000313" key="2">
    <source>
        <dbReference type="EMBL" id="CAL0329850.1"/>
    </source>
</evidence>
<keyword evidence="3" id="KW-1185">Reference proteome</keyword>